<name>A0A212J667_9BACT</name>
<protein>
    <submittedName>
        <fullName evidence="1">Uncharacterized protein</fullName>
    </submittedName>
</protein>
<dbReference type="AlphaFoldDB" id="A0A212J667"/>
<accession>A0A212J667</accession>
<dbReference type="EMBL" id="FLUM01000001">
    <property type="protein sequence ID" value="SBV94923.1"/>
    <property type="molecule type" value="Genomic_DNA"/>
</dbReference>
<reference evidence="1" key="1">
    <citation type="submission" date="2016-04" db="EMBL/GenBank/DDBJ databases">
        <authorList>
            <person name="Evans L.H."/>
            <person name="Alamgir A."/>
            <person name="Owens N."/>
            <person name="Weber N.D."/>
            <person name="Virtaneva K."/>
            <person name="Barbian K."/>
            <person name="Babar A."/>
            <person name="Rosenke K."/>
        </authorList>
    </citation>
    <scope>NUCLEOTIDE SEQUENCE</scope>
    <source>
        <strain evidence="1">86-1</strain>
    </source>
</reference>
<sequence length="87" mass="10268">MRLKGTLRVGDILYRVDPKRLSVKVFRISNADEKQQAPTTHENFVMEKRESRSFPMPVDKFPFEFKGLLYFLTEDDANHYIKTQIGM</sequence>
<dbReference type="RefSeq" id="WP_296939102.1">
    <property type="nucleotide sequence ID" value="NZ_LT599032.1"/>
</dbReference>
<evidence type="ECO:0000313" key="1">
    <source>
        <dbReference type="EMBL" id="SBV94923.1"/>
    </source>
</evidence>
<gene>
    <name evidence="1" type="ORF">KL86DYS1_11259</name>
</gene>
<organism evidence="1">
    <name type="scientific">uncultured Dysgonomonas sp</name>
    <dbReference type="NCBI Taxonomy" id="206096"/>
    <lineage>
        <taxon>Bacteria</taxon>
        <taxon>Pseudomonadati</taxon>
        <taxon>Bacteroidota</taxon>
        <taxon>Bacteroidia</taxon>
        <taxon>Bacteroidales</taxon>
        <taxon>Dysgonomonadaceae</taxon>
        <taxon>Dysgonomonas</taxon>
        <taxon>environmental samples</taxon>
    </lineage>
</organism>
<proteinExistence type="predicted"/>